<evidence type="ECO:0000256" key="2">
    <source>
        <dbReference type="ARBA" id="ARBA00010529"/>
    </source>
</evidence>
<dbReference type="PRINTS" id="PR01727">
    <property type="entry name" value="DNABINDINGHU"/>
</dbReference>
<dbReference type="Gene3D" id="4.10.520.10">
    <property type="entry name" value="IHF-like DNA-binding proteins"/>
    <property type="match status" value="1"/>
</dbReference>
<dbReference type="InterPro" id="IPR000119">
    <property type="entry name" value="Hist_DNA-bd"/>
</dbReference>
<comment type="function">
    <text evidence="1">Histone-like DNA-binding protein which is capable of wrapping DNA to stabilize it, and thus to prevent its denaturation under extreme environmental conditions.</text>
</comment>
<evidence type="ECO:0000313" key="6">
    <source>
        <dbReference type="EMBL" id="STZ63804.1"/>
    </source>
</evidence>
<reference evidence="6 7" key="1">
    <citation type="submission" date="2018-06" db="EMBL/GenBank/DDBJ databases">
        <authorList>
            <consortium name="Pathogen Informatics"/>
            <person name="Doyle S."/>
        </authorList>
    </citation>
    <scope>NUCLEOTIDE SEQUENCE [LARGE SCALE GENOMIC DNA]</scope>
    <source>
        <strain evidence="6 7">NCTC10359</strain>
    </source>
</reference>
<keyword evidence="4" id="KW-0238">DNA-binding</keyword>
<name>A0A378TU50_MORLA</name>
<dbReference type="PANTHER" id="PTHR33175">
    <property type="entry name" value="DNA-BINDING PROTEIN HU"/>
    <property type="match status" value="1"/>
</dbReference>
<dbReference type="SUPFAM" id="SSF47729">
    <property type="entry name" value="IHF-like DNA-binding proteins"/>
    <property type="match status" value="1"/>
</dbReference>
<dbReference type="SMART" id="SM00411">
    <property type="entry name" value="BHL"/>
    <property type="match status" value="1"/>
</dbReference>
<accession>A0A378TU50</accession>
<dbReference type="GO" id="GO:0030261">
    <property type="term" value="P:chromosome condensation"/>
    <property type="evidence" value="ECO:0007669"/>
    <property type="project" value="UniProtKB-KW"/>
</dbReference>
<proteinExistence type="inferred from homology"/>
<sequence length="95" mass="10382">MSKKIKIKPEIVAQIAEQSGYTQTTTKAILDTTLSVITSALAEGYDVSFKDFGVFKVKHCKERKGRNPKTGEKIQVPAKKVPSFKAGKGLKEAVN</sequence>
<dbReference type="Proteomes" id="UP000254437">
    <property type="component" value="Unassembled WGS sequence"/>
</dbReference>
<evidence type="ECO:0000313" key="7">
    <source>
        <dbReference type="Proteomes" id="UP000254437"/>
    </source>
</evidence>
<keyword evidence="3" id="KW-0226">DNA condensation</keyword>
<comment type="similarity">
    <text evidence="2 5">Belongs to the bacterial histone-like protein family.</text>
</comment>
<dbReference type="EMBL" id="UGQU01000003">
    <property type="protein sequence ID" value="STZ63804.1"/>
    <property type="molecule type" value="Genomic_DNA"/>
</dbReference>
<evidence type="ECO:0000256" key="4">
    <source>
        <dbReference type="ARBA" id="ARBA00023125"/>
    </source>
</evidence>
<dbReference type="Pfam" id="PF00216">
    <property type="entry name" value="Bac_DNA_binding"/>
    <property type="match status" value="1"/>
</dbReference>
<protein>
    <submittedName>
        <fullName evidence="6">NS2</fullName>
    </submittedName>
</protein>
<dbReference type="AlphaFoldDB" id="A0A378TU50"/>
<dbReference type="GO" id="GO:0030527">
    <property type="term" value="F:structural constituent of chromatin"/>
    <property type="evidence" value="ECO:0007669"/>
    <property type="project" value="InterPro"/>
</dbReference>
<dbReference type="RefSeq" id="WP_115008099.1">
    <property type="nucleotide sequence ID" value="NZ_UGQU01000003.1"/>
</dbReference>
<dbReference type="GO" id="GO:0003677">
    <property type="term" value="F:DNA binding"/>
    <property type="evidence" value="ECO:0007669"/>
    <property type="project" value="UniProtKB-KW"/>
</dbReference>
<organism evidence="6 7">
    <name type="scientific">Moraxella lacunata</name>
    <dbReference type="NCBI Taxonomy" id="477"/>
    <lineage>
        <taxon>Bacteria</taxon>
        <taxon>Pseudomonadati</taxon>
        <taxon>Pseudomonadota</taxon>
        <taxon>Gammaproteobacteria</taxon>
        <taxon>Moraxellales</taxon>
        <taxon>Moraxellaceae</taxon>
        <taxon>Moraxella</taxon>
    </lineage>
</organism>
<dbReference type="PANTHER" id="PTHR33175:SF3">
    <property type="entry name" value="DNA-BINDING PROTEIN HU-BETA"/>
    <property type="match status" value="1"/>
</dbReference>
<dbReference type="InterPro" id="IPR010992">
    <property type="entry name" value="IHF-like_DNA-bd_dom_sf"/>
</dbReference>
<evidence type="ECO:0000256" key="5">
    <source>
        <dbReference type="RuleBase" id="RU003939"/>
    </source>
</evidence>
<gene>
    <name evidence="6" type="primary">hupA</name>
    <name evidence="6" type="ORF">NCTC10359_02245</name>
</gene>
<dbReference type="CDD" id="cd13831">
    <property type="entry name" value="HU"/>
    <property type="match status" value="1"/>
</dbReference>
<evidence type="ECO:0000256" key="3">
    <source>
        <dbReference type="ARBA" id="ARBA00023067"/>
    </source>
</evidence>
<evidence type="ECO:0000256" key="1">
    <source>
        <dbReference type="ARBA" id="ARBA00003819"/>
    </source>
</evidence>